<proteinExistence type="predicted"/>
<evidence type="ECO:0000256" key="3">
    <source>
        <dbReference type="ARBA" id="ARBA00023163"/>
    </source>
</evidence>
<reference evidence="5 6" key="1">
    <citation type="submission" date="2022-10" db="EMBL/GenBank/DDBJ databases">
        <title>Draft genome assembly of moderately radiation resistant bacterium Metabacillus halosaccharovorans.</title>
        <authorList>
            <person name="Pal S."/>
            <person name="Gopinathan A."/>
        </authorList>
    </citation>
    <scope>NUCLEOTIDE SEQUENCE [LARGE SCALE GENOMIC DNA]</scope>
    <source>
        <strain evidence="5 6">VITHBRA001</strain>
    </source>
</reference>
<dbReference type="PANTHER" id="PTHR43280">
    <property type="entry name" value="ARAC-FAMILY TRANSCRIPTIONAL REGULATOR"/>
    <property type="match status" value="1"/>
</dbReference>
<organism evidence="5 6">
    <name type="scientific">Metabacillus halosaccharovorans</name>
    <dbReference type="NCBI Taxonomy" id="930124"/>
    <lineage>
        <taxon>Bacteria</taxon>
        <taxon>Bacillati</taxon>
        <taxon>Bacillota</taxon>
        <taxon>Bacilli</taxon>
        <taxon>Bacillales</taxon>
        <taxon>Bacillaceae</taxon>
        <taxon>Metabacillus</taxon>
    </lineage>
</organism>
<keyword evidence="3" id="KW-0804">Transcription</keyword>
<dbReference type="Gene3D" id="1.10.10.60">
    <property type="entry name" value="Homeodomain-like"/>
    <property type="match status" value="2"/>
</dbReference>
<accession>A0ABT3DLI6</accession>
<evidence type="ECO:0000256" key="1">
    <source>
        <dbReference type="ARBA" id="ARBA00023015"/>
    </source>
</evidence>
<dbReference type="Pfam" id="PF12833">
    <property type="entry name" value="HTH_18"/>
    <property type="match status" value="1"/>
</dbReference>
<dbReference type="Proteomes" id="UP001526147">
    <property type="component" value="Unassembled WGS sequence"/>
</dbReference>
<dbReference type="InterPro" id="IPR018060">
    <property type="entry name" value="HTH_AraC"/>
</dbReference>
<gene>
    <name evidence="5" type="ORF">OIH86_19960</name>
</gene>
<keyword evidence="2" id="KW-0238">DNA-binding</keyword>
<comment type="caution">
    <text evidence="5">The sequence shown here is derived from an EMBL/GenBank/DDBJ whole genome shotgun (WGS) entry which is preliminary data.</text>
</comment>
<dbReference type="PANTHER" id="PTHR43280:SF2">
    <property type="entry name" value="HTH-TYPE TRANSCRIPTIONAL REGULATOR EXSA"/>
    <property type="match status" value="1"/>
</dbReference>
<dbReference type="InterPro" id="IPR009057">
    <property type="entry name" value="Homeodomain-like_sf"/>
</dbReference>
<sequence>MGDSFQLSSSIMSFFQLTHMNVYAFEASGSMITLHAPHSIPDHLNKAAFNALIGVVHQQPTLCHFWHHDQIVYMGGAYDSDTAVIAGPFLTQLPHEQTGSLNEHTLRNLPILNQAAQHSAASLLMHLKQMEAVSISSIEATESSSSHSKTREEEADHSIINLRYKINNDMIHAIETGDAESLEMLNKKTGNLFDFSSRFPNKPLRAIKNSLIILNTTFRLAAERGGVPPILLHYLSEKFAISIERINSVHTLNKLQETMGIEYCHLVCQNQLNGYSMLIKEAVRYFHSHFTEPFDAVELANELGVHPSHLARQFKKETGSTMSQFVHQLRIQKAKRLLKKDNASIEHITGKCGFEDAAYFIRVFKKFTGMPPGKWRSYGN</sequence>
<protein>
    <submittedName>
        <fullName evidence="5">AraC family transcriptional regulator</fullName>
    </submittedName>
</protein>
<name>A0ABT3DLI6_9BACI</name>
<dbReference type="RefSeq" id="WP_264144138.1">
    <property type="nucleotide sequence ID" value="NZ_JAOYEY010000048.1"/>
</dbReference>
<keyword evidence="1" id="KW-0805">Transcription regulation</keyword>
<dbReference type="SMART" id="SM00342">
    <property type="entry name" value="HTH_ARAC"/>
    <property type="match status" value="1"/>
</dbReference>
<dbReference type="EMBL" id="JAOYEY010000048">
    <property type="protein sequence ID" value="MCV9887924.1"/>
    <property type="molecule type" value="Genomic_DNA"/>
</dbReference>
<feature type="domain" description="HTH araC/xylS-type" evidence="4">
    <location>
        <begin position="280"/>
        <end position="378"/>
    </location>
</feature>
<dbReference type="PROSITE" id="PS01124">
    <property type="entry name" value="HTH_ARAC_FAMILY_2"/>
    <property type="match status" value="1"/>
</dbReference>
<dbReference type="SUPFAM" id="SSF46689">
    <property type="entry name" value="Homeodomain-like"/>
    <property type="match status" value="2"/>
</dbReference>
<evidence type="ECO:0000313" key="5">
    <source>
        <dbReference type="EMBL" id="MCV9887924.1"/>
    </source>
</evidence>
<evidence type="ECO:0000256" key="2">
    <source>
        <dbReference type="ARBA" id="ARBA00023125"/>
    </source>
</evidence>
<keyword evidence="6" id="KW-1185">Reference proteome</keyword>
<evidence type="ECO:0000313" key="6">
    <source>
        <dbReference type="Proteomes" id="UP001526147"/>
    </source>
</evidence>
<evidence type="ECO:0000259" key="4">
    <source>
        <dbReference type="PROSITE" id="PS01124"/>
    </source>
</evidence>